<dbReference type="Pfam" id="PF10032">
    <property type="entry name" value="Pho88"/>
    <property type="match status" value="1"/>
</dbReference>
<gene>
    <name evidence="2" type="ORF">TrRE_jg10854</name>
</gene>
<protein>
    <submittedName>
        <fullName evidence="2">Uncharacterized protein</fullName>
    </submittedName>
</protein>
<dbReference type="Proteomes" id="UP001165082">
    <property type="component" value="Unassembled WGS sequence"/>
</dbReference>
<feature type="compositionally biased region" description="Basic and acidic residues" evidence="1">
    <location>
        <begin position="1"/>
        <end position="19"/>
    </location>
</feature>
<feature type="region of interest" description="Disordered" evidence="1">
    <location>
        <begin position="205"/>
        <end position="253"/>
    </location>
</feature>
<keyword evidence="3" id="KW-1185">Reference proteome</keyword>
<dbReference type="PANTHER" id="PTHR28112:SF1">
    <property type="entry name" value="SRP-INDEPENDENT TARGETING PROTEIN 3"/>
    <property type="match status" value="1"/>
</dbReference>
<dbReference type="EMBL" id="BRXZ01004275">
    <property type="protein sequence ID" value="GMH46350.1"/>
    <property type="molecule type" value="Genomic_DNA"/>
</dbReference>
<feature type="non-terminal residue" evidence="2">
    <location>
        <position position="253"/>
    </location>
</feature>
<sequence length="253" mass="27233">MKKKGGDKGRVAAETEKAVEGGGNLQPPSTGGMMQQMMVTLGTMFVIKKMDLNSPIVIKNARLGFVCYHVLIQLLVLFVEFRCKAAIKNKNYGGRMVTVESAWKKMVGAALSSQGGGAAGGAKDLIESSLGSKSEIPEPEYDLQQAKKLRGEQFMPVLFMYYIHYRRGGVQPLIYQTIMGAYGLYKNPLFKIYVLGEKGVKRPFASAGPGTGPPPMGLGLGGEAAGGEEAGGEGKGEEDVEVEVEEEEEEEEE</sequence>
<dbReference type="PANTHER" id="PTHR28112">
    <property type="entry name" value="SRP-INDEPENDENT TARGETING PROTEIN 3"/>
    <property type="match status" value="1"/>
</dbReference>
<feature type="compositionally biased region" description="Acidic residues" evidence="1">
    <location>
        <begin position="238"/>
        <end position="253"/>
    </location>
</feature>
<dbReference type="GO" id="GO:0045047">
    <property type="term" value="P:protein targeting to ER"/>
    <property type="evidence" value="ECO:0007669"/>
    <property type="project" value="InterPro"/>
</dbReference>
<name>A0A9W6Z9G7_9STRA</name>
<proteinExistence type="predicted"/>
<accession>A0A9W6Z9G7</accession>
<evidence type="ECO:0000313" key="2">
    <source>
        <dbReference type="EMBL" id="GMH46350.1"/>
    </source>
</evidence>
<evidence type="ECO:0000256" key="1">
    <source>
        <dbReference type="SAM" id="MobiDB-lite"/>
    </source>
</evidence>
<dbReference type="AlphaFoldDB" id="A0A9W6Z9G7"/>
<dbReference type="GO" id="GO:0005739">
    <property type="term" value="C:mitochondrion"/>
    <property type="evidence" value="ECO:0007669"/>
    <property type="project" value="TreeGrafter"/>
</dbReference>
<comment type="caution">
    <text evidence="2">The sequence shown here is derived from an EMBL/GenBank/DDBJ whole genome shotgun (WGS) entry which is preliminary data.</text>
</comment>
<organism evidence="2 3">
    <name type="scientific">Triparma retinervis</name>
    <dbReference type="NCBI Taxonomy" id="2557542"/>
    <lineage>
        <taxon>Eukaryota</taxon>
        <taxon>Sar</taxon>
        <taxon>Stramenopiles</taxon>
        <taxon>Ochrophyta</taxon>
        <taxon>Bolidophyceae</taxon>
        <taxon>Parmales</taxon>
        <taxon>Triparmaceae</taxon>
        <taxon>Triparma</taxon>
    </lineage>
</organism>
<evidence type="ECO:0000313" key="3">
    <source>
        <dbReference type="Proteomes" id="UP001165082"/>
    </source>
</evidence>
<dbReference type="OrthoDB" id="18139at2759"/>
<dbReference type="InterPro" id="IPR012098">
    <property type="entry name" value="SND3_fun"/>
</dbReference>
<feature type="region of interest" description="Disordered" evidence="1">
    <location>
        <begin position="1"/>
        <end position="27"/>
    </location>
</feature>
<reference evidence="2" key="1">
    <citation type="submission" date="2022-07" db="EMBL/GenBank/DDBJ databases">
        <title>Genome analysis of Parmales, a sister group of diatoms, reveals the evolutionary specialization of diatoms from phago-mixotrophs to photoautotrophs.</title>
        <authorList>
            <person name="Ban H."/>
            <person name="Sato S."/>
            <person name="Yoshikawa S."/>
            <person name="Kazumasa Y."/>
            <person name="Nakamura Y."/>
            <person name="Ichinomiya M."/>
            <person name="Saitoh K."/>
            <person name="Sato N."/>
            <person name="Blanc-Mathieu R."/>
            <person name="Endo H."/>
            <person name="Kuwata A."/>
            <person name="Ogata H."/>
        </authorList>
    </citation>
    <scope>NUCLEOTIDE SEQUENCE</scope>
</reference>
<feature type="compositionally biased region" description="Gly residues" evidence="1">
    <location>
        <begin position="218"/>
        <end position="229"/>
    </location>
</feature>
<dbReference type="GO" id="GO:0005783">
    <property type="term" value="C:endoplasmic reticulum"/>
    <property type="evidence" value="ECO:0007669"/>
    <property type="project" value="InterPro"/>
</dbReference>